<feature type="compositionally biased region" description="Basic and acidic residues" evidence="6">
    <location>
        <begin position="729"/>
        <end position="752"/>
    </location>
</feature>
<gene>
    <name evidence="10" type="ORF">SVIM_LOCUS195288</name>
</gene>
<keyword evidence="4" id="KW-0804">Transcription</keyword>
<dbReference type="GO" id="GO:0010468">
    <property type="term" value="P:regulation of gene expression"/>
    <property type="evidence" value="ECO:0007669"/>
    <property type="project" value="UniProtKB-ARBA"/>
</dbReference>
<accession>A0A6N2LBN5</accession>
<evidence type="ECO:0000259" key="9">
    <source>
        <dbReference type="PROSITE" id="PS51294"/>
    </source>
</evidence>
<feature type="region of interest" description="Disordered" evidence="6">
    <location>
        <begin position="544"/>
        <end position="575"/>
    </location>
</feature>
<evidence type="ECO:0000256" key="6">
    <source>
        <dbReference type="SAM" id="MobiDB-lite"/>
    </source>
</evidence>
<dbReference type="CDD" id="cd00167">
    <property type="entry name" value="SANT"/>
    <property type="match status" value="1"/>
</dbReference>
<dbReference type="PANTHER" id="PTHR12802:SF174">
    <property type="entry name" value="LATE ELONGATED HYPOCOTYL-LIKE PROTEIN"/>
    <property type="match status" value="1"/>
</dbReference>
<keyword evidence="3" id="KW-0238">DNA-binding</keyword>
<dbReference type="PROSITE" id="PS51294">
    <property type="entry name" value="HTH_MYB"/>
    <property type="match status" value="1"/>
</dbReference>
<dbReference type="EMBL" id="CAADRP010001224">
    <property type="protein sequence ID" value="VFU37270.1"/>
    <property type="molecule type" value="Genomic_DNA"/>
</dbReference>
<dbReference type="InterPro" id="IPR001005">
    <property type="entry name" value="SANT/Myb"/>
</dbReference>
<evidence type="ECO:0000259" key="7">
    <source>
        <dbReference type="PROSITE" id="PS50090"/>
    </source>
</evidence>
<dbReference type="NCBIfam" id="TIGR01557">
    <property type="entry name" value="myb_SHAQKYF"/>
    <property type="match status" value="1"/>
</dbReference>
<feature type="compositionally biased region" description="Basic residues" evidence="6">
    <location>
        <begin position="162"/>
        <end position="176"/>
    </location>
</feature>
<dbReference type="SMART" id="SM00717">
    <property type="entry name" value="SANT"/>
    <property type="match status" value="1"/>
</dbReference>
<dbReference type="AlphaFoldDB" id="A0A6N2LBN5"/>
<dbReference type="PROSITE" id="PS51293">
    <property type="entry name" value="SANT"/>
    <property type="match status" value="1"/>
</dbReference>
<evidence type="ECO:0000259" key="8">
    <source>
        <dbReference type="PROSITE" id="PS51293"/>
    </source>
</evidence>
<feature type="region of interest" description="Disordered" evidence="6">
    <location>
        <begin position="813"/>
        <end position="844"/>
    </location>
</feature>
<evidence type="ECO:0000256" key="3">
    <source>
        <dbReference type="ARBA" id="ARBA00023125"/>
    </source>
</evidence>
<evidence type="ECO:0000313" key="10">
    <source>
        <dbReference type="EMBL" id="VFU37270.1"/>
    </source>
</evidence>
<evidence type="ECO:0000256" key="5">
    <source>
        <dbReference type="ARBA" id="ARBA00023242"/>
    </source>
</evidence>
<name>A0A6N2LBN5_SALVM</name>
<organism evidence="10">
    <name type="scientific">Salix viminalis</name>
    <name type="common">Common osier</name>
    <name type="synonym">Basket willow</name>
    <dbReference type="NCBI Taxonomy" id="40686"/>
    <lineage>
        <taxon>Eukaryota</taxon>
        <taxon>Viridiplantae</taxon>
        <taxon>Streptophyta</taxon>
        <taxon>Embryophyta</taxon>
        <taxon>Tracheophyta</taxon>
        <taxon>Spermatophyta</taxon>
        <taxon>Magnoliopsida</taxon>
        <taxon>eudicotyledons</taxon>
        <taxon>Gunneridae</taxon>
        <taxon>Pentapetalae</taxon>
        <taxon>rosids</taxon>
        <taxon>fabids</taxon>
        <taxon>Malpighiales</taxon>
        <taxon>Salicaceae</taxon>
        <taxon>Saliceae</taxon>
        <taxon>Salix</taxon>
    </lineage>
</organism>
<feature type="compositionally biased region" description="Basic and acidic residues" evidence="6">
    <location>
        <begin position="627"/>
        <end position="638"/>
    </location>
</feature>
<feature type="region of interest" description="Disordered" evidence="6">
    <location>
        <begin position="592"/>
        <end position="700"/>
    </location>
</feature>
<dbReference type="SUPFAM" id="SSF46689">
    <property type="entry name" value="Homeodomain-like"/>
    <property type="match status" value="1"/>
</dbReference>
<dbReference type="GO" id="GO:0003677">
    <property type="term" value="F:DNA binding"/>
    <property type="evidence" value="ECO:0007669"/>
    <property type="project" value="UniProtKB-KW"/>
</dbReference>
<dbReference type="InterPro" id="IPR017884">
    <property type="entry name" value="SANT_dom"/>
</dbReference>
<feature type="compositionally biased region" description="Low complexity" evidence="6">
    <location>
        <begin position="686"/>
        <end position="696"/>
    </location>
</feature>
<feature type="domain" description="SANT" evidence="8">
    <location>
        <begin position="22"/>
        <end position="73"/>
    </location>
</feature>
<feature type="compositionally biased region" description="Polar residues" evidence="6">
    <location>
        <begin position="639"/>
        <end position="651"/>
    </location>
</feature>
<evidence type="ECO:0000256" key="2">
    <source>
        <dbReference type="ARBA" id="ARBA00023015"/>
    </source>
</evidence>
<dbReference type="InterPro" id="IPR009057">
    <property type="entry name" value="Homeodomain-like_sf"/>
</dbReference>
<comment type="subcellular location">
    <subcellularLocation>
        <location evidence="1">Nucleus</location>
    </subcellularLocation>
</comment>
<feature type="domain" description="Myb-like" evidence="7">
    <location>
        <begin position="19"/>
        <end position="69"/>
    </location>
</feature>
<feature type="domain" description="HTH myb-type" evidence="9">
    <location>
        <begin position="19"/>
        <end position="73"/>
    </location>
</feature>
<dbReference type="Gene3D" id="1.10.10.60">
    <property type="entry name" value="Homeodomain-like"/>
    <property type="match status" value="1"/>
</dbReference>
<keyword evidence="2" id="KW-0805">Transcription regulation</keyword>
<dbReference type="GO" id="GO:0005634">
    <property type="term" value="C:nucleus"/>
    <property type="evidence" value="ECO:0007669"/>
    <property type="project" value="UniProtKB-SubCell"/>
</dbReference>
<dbReference type="Pfam" id="PF00249">
    <property type="entry name" value="Myb_DNA-binding"/>
    <property type="match status" value="1"/>
</dbReference>
<feature type="compositionally biased region" description="Polar residues" evidence="6">
    <location>
        <begin position="592"/>
        <end position="611"/>
    </location>
</feature>
<evidence type="ECO:0000256" key="4">
    <source>
        <dbReference type="ARBA" id="ARBA00023163"/>
    </source>
</evidence>
<dbReference type="FunFam" id="1.10.10.60:FF:000023">
    <property type="entry name" value="protein REVEILLE 6 isoform X1"/>
    <property type="match status" value="1"/>
</dbReference>
<feature type="compositionally biased region" description="Basic and acidic residues" evidence="6">
    <location>
        <begin position="828"/>
        <end position="844"/>
    </location>
</feature>
<sequence length="844" mass="93287">MDTYSSGEDLVIKTRKPYTITKQRERWTEEEHNRFLEALKLYGRAWQRIEEHIGTKTAVQIRSHAQKFFSKTRGRKIATLGYQAAYMPLVNIFDYVFVSKVAPSAVTMCKLHIDLFSCPRLEYLKFLTTYFKDLPLVNLEKEAIAKGVPIGQALEINIPPPRPKKKPGNPYPRKKGVGPPASQVGAKDGKLLTSTSFPHCRNVLELVKEPRPEKRDGDERPTNAKENQNGNCSEVFTLLQEAHCSSVTSSNKNSVSTLEVLKKTSSFREFVPSSKKGNHDAQNESFITIEHEANQKLDSSDAKQTARDNGIVKASKSENSCSLHEKFFQQKKSNDFIGSLPTDEMQAMQNYPRHVPVQVLDGSLGTCMETPPSDLSFQDSMFHPIGNIPACPILYSHPARSTTTDHLNNSSRSSMHQSFQIFPPPFTPTHHNQDEYISFLHLSSTFSSLIVSTLLQNPAAYAAASVAATFWPYGNVESSADSPACVQEGFQSRQINSAPSMEAIGAATVAAATAWWVAHGLLPTCAPLQTAFACPPASATAIQSADADADQVPPAKPKRKETTLENPPLKGQIQDLEHSEVVQAQNSTLKPLTLSSIDSKESGGTNLNTGPKVNEHELTTKALEVQDSSKTKSRKQVDRSSCGSNTPYSSEIETDALEKTEKGKEEPKEVDADHPASESNCRRSRSSSSSSSSSSSIGDSWKEVSEEGRLAFQALFTREVLPQSFSPPHDLKSTMHQKEDTEEKKNPDEKKDVSLFDLNSKTRGYCSHYQEGEKIAIVPRCVNDGEEGLLTIRLGHGNLKARQTGFKPYKRCSMEAKESRMGTTGGQGEEKETKRLRLEREASV</sequence>
<feature type="compositionally biased region" description="Basic and acidic residues" evidence="6">
    <location>
        <begin position="656"/>
        <end position="676"/>
    </location>
</feature>
<dbReference type="InterPro" id="IPR006447">
    <property type="entry name" value="Myb_dom_plants"/>
</dbReference>
<proteinExistence type="predicted"/>
<dbReference type="PROSITE" id="PS50090">
    <property type="entry name" value="MYB_LIKE"/>
    <property type="match status" value="1"/>
</dbReference>
<protein>
    <submittedName>
        <fullName evidence="10">Uncharacterized protein</fullName>
    </submittedName>
</protein>
<evidence type="ECO:0000256" key="1">
    <source>
        <dbReference type="ARBA" id="ARBA00004123"/>
    </source>
</evidence>
<feature type="region of interest" description="Disordered" evidence="6">
    <location>
        <begin position="723"/>
        <end position="752"/>
    </location>
</feature>
<keyword evidence="5" id="KW-0539">Nucleus</keyword>
<feature type="region of interest" description="Disordered" evidence="6">
    <location>
        <begin position="155"/>
        <end position="230"/>
    </location>
</feature>
<dbReference type="PANTHER" id="PTHR12802">
    <property type="entry name" value="SWI/SNF COMPLEX-RELATED"/>
    <property type="match status" value="1"/>
</dbReference>
<feature type="compositionally biased region" description="Basic and acidic residues" evidence="6">
    <location>
        <begin position="206"/>
        <end position="223"/>
    </location>
</feature>
<dbReference type="InterPro" id="IPR017930">
    <property type="entry name" value="Myb_dom"/>
</dbReference>
<reference evidence="10" key="1">
    <citation type="submission" date="2019-03" db="EMBL/GenBank/DDBJ databases">
        <authorList>
            <person name="Mank J."/>
            <person name="Almeida P."/>
        </authorList>
    </citation>
    <scope>NUCLEOTIDE SEQUENCE</scope>
    <source>
        <strain evidence="10">78183</strain>
    </source>
</reference>